<dbReference type="EMBL" id="JAQOMS010000002">
    <property type="protein sequence ID" value="MDC2889542.1"/>
    <property type="molecule type" value="Genomic_DNA"/>
</dbReference>
<protein>
    <recommendedName>
        <fullName evidence="2">DUF6851 domain-containing protein</fullName>
    </recommendedName>
</protein>
<reference evidence="3 4" key="1">
    <citation type="submission" date="2023-01" db="EMBL/GenBank/DDBJ databases">
        <title>Psychrosphaera sp. nov., isolated from marine algae.</title>
        <authorList>
            <person name="Bayburt H."/>
            <person name="Choi B.J."/>
            <person name="Kim J.M."/>
            <person name="Choi D.G."/>
            <person name="Jeon C.O."/>
        </authorList>
    </citation>
    <scope>NUCLEOTIDE SEQUENCE [LARGE SCALE GENOMIC DNA]</scope>
    <source>
        <strain evidence="3 4">G1-22</strain>
    </source>
</reference>
<feature type="domain" description="DUF6851" evidence="2">
    <location>
        <begin position="74"/>
        <end position="229"/>
    </location>
</feature>
<name>A0ABT5FDE9_9GAMM</name>
<feature type="chain" id="PRO_5046193126" description="DUF6851 domain-containing protein" evidence="1">
    <location>
        <begin position="22"/>
        <end position="250"/>
    </location>
</feature>
<dbReference type="PANTHER" id="PTHR34599">
    <property type="entry name" value="PEROXIDASE-RELATED"/>
    <property type="match status" value="1"/>
</dbReference>
<dbReference type="RefSeq" id="WP_272180960.1">
    <property type="nucleotide sequence ID" value="NZ_JAQOMS010000002.1"/>
</dbReference>
<comment type="caution">
    <text evidence="3">The sequence shown here is derived from an EMBL/GenBank/DDBJ whole genome shotgun (WGS) entry which is preliminary data.</text>
</comment>
<keyword evidence="1" id="KW-0732">Signal</keyword>
<dbReference type="InterPro" id="IPR036938">
    <property type="entry name" value="PAP2/HPO_sf"/>
</dbReference>
<evidence type="ECO:0000256" key="1">
    <source>
        <dbReference type="SAM" id="SignalP"/>
    </source>
</evidence>
<evidence type="ECO:0000313" key="3">
    <source>
        <dbReference type="EMBL" id="MDC2889542.1"/>
    </source>
</evidence>
<proteinExistence type="predicted"/>
<dbReference type="InterPro" id="IPR049283">
    <property type="entry name" value="DUF6851"/>
</dbReference>
<evidence type="ECO:0000259" key="2">
    <source>
        <dbReference type="Pfam" id="PF21167"/>
    </source>
</evidence>
<evidence type="ECO:0000313" key="4">
    <source>
        <dbReference type="Proteomes" id="UP001528411"/>
    </source>
</evidence>
<gene>
    <name evidence="3" type="ORF">PN838_13115</name>
</gene>
<dbReference type="PANTHER" id="PTHR34599:SF2">
    <property type="entry name" value="TRAF-TYPE DOMAIN-CONTAINING PROTEIN"/>
    <property type="match status" value="1"/>
</dbReference>
<keyword evidence="4" id="KW-1185">Reference proteome</keyword>
<organism evidence="3 4">
    <name type="scientific">Psychrosphaera algicola</name>
    <dbReference type="NCBI Taxonomy" id="3023714"/>
    <lineage>
        <taxon>Bacteria</taxon>
        <taxon>Pseudomonadati</taxon>
        <taxon>Pseudomonadota</taxon>
        <taxon>Gammaproteobacteria</taxon>
        <taxon>Alteromonadales</taxon>
        <taxon>Pseudoalteromonadaceae</taxon>
        <taxon>Psychrosphaera</taxon>
    </lineage>
</organism>
<accession>A0ABT5FDE9</accession>
<feature type="signal peptide" evidence="1">
    <location>
        <begin position="1"/>
        <end position="21"/>
    </location>
</feature>
<dbReference type="Pfam" id="PF21167">
    <property type="entry name" value="DUF6851"/>
    <property type="match status" value="1"/>
</dbReference>
<dbReference type="Proteomes" id="UP001528411">
    <property type="component" value="Unassembled WGS sequence"/>
</dbReference>
<dbReference type="PROSITE" id="PS51257">
    <property type="entry name" value="PROKAR_LIPOPROTEIN"/>
    <property type="match status" value="1"/>
</dbReference>
<dbReference type="InterPro" id="IPR052559">
    <property type="entry name" value="V-haloperoxidase"/>
</dbReference>
<dbReference type="SUPFAM" id="SSF48317">
    <property type="entry name" value="Acid phosphatase/Vanadium-dependent haloperoxidase"/>
    <property type="match status" value="1"/>
</dbReference>
<sequence length="250" mass="28089">MKNKYSLKLITTLILAYVITACTNSDDPKVIQEVELTAERDGHSVARLWNEVVLDAIRNDYARPTVHARNLFHISSAMYDSWTAYRKTETPLLFGQSLNGYNCNKTDFDVPVDTLPAQEKTISYATFSLLKHRFATSPSAGFTLHQAEELMVELGFDSTFTSIDYQNATDPAAALGNYIANCYIEFGLTDGSNEQNDYANTVYKPVNADIKLNYELAGNPDITDLNRWQRIALENFIDQSGNLVTDIPDF</sequence>